<dbReference type="InterPro" id="IPR025396">
    <property type="entry name" value="DUF4302"/>
</dbReference>
<accession>A0A1H2YI28</accession>
<protein>
    <recommendedName>
        <fullName evidence="3">DUF4302 domain-containing protein</fullName>
    </recommendedName>
</protein>
<gene>
    <name evidence="1" type="ORF">SAMN05444420_10755</name>
</gene>
<dbReference type="PROSITE" id="PS51257">
    <property type="entry name" value="PROKAR_LIPOPROTEIN"/>
    <property type="match status" value="1"/>
</dbReference>
<dbReference type="AlphaFoldDB" id="A0A1H2YI28"/>
<dbReference type="GeneID" id="85017112"/>
<evidence type="ECO:0000313" key="1">
    <source>
        <dbReference type="EMBL" id="SDX04883.1"/>
    </source>
</evidence>
<name>A0A1H2YI28_9FLAO</name>
<sequence length="433" mass="49296">MKRYITLFLAFALLSACEYKEEAIFKKEASDRTSTTLDTYKKIIESYDGYWLLSYYPGVSRSFGGFPVAPRSIGGYSFVLKLKDGKVKASSEVRPTNAEEESYYTYSNTEGPTLSFDTFNSVLDHFRFVSPVFTNARGGDIEFIFLKEENGVLTLRGRTSNNLMTLTKLTSDREAFLTKLRENTQVLKGKGLSPITIQGTEVKLTHFPSYRQLVFSYEGQTLQRAFSLTEKGIKLYEPADIKGVTFDELYFNEDKTALTTPDGTISTALVPCPITFSTTSSRWIRVGEYYTSQSYIDIHRDLDNQVRRGKWRNYSLNTFFSFRELIKGNDGGTSTGITLSLRNVNPNNGNYTDYTSDYEADFVGVAGHPEQIEIFLKDPNFASGFSQYFPYLTPIIDEVVNNSPYQIDATTYDYYYDLRSVKNGEKSWFLLSK</sequence>
<dbReference type="Proteomes" id="UP000182771">
    <property type="component" value="Unassembled WGS sequence"/>
</dbReference>
<comment type="caution">
    <text evidence="1">The sequence shown here is derived from an EMBL/GenBank/DDBJ whole genome shotgun (WGS) entry which is preliminary data.</text>
</comment>
<evidence type="ECO:0008006" key="3">
    <source>
        <dbReference type="Google" id="ProtNLM"/>
    </source>
</evidence>
<evidence type="ECO:0000313" key="2">
    <source>
        <dbReference type="Proteomes" id="UP000182771"/>
    </source>
</evidence>
<dbReference type="OrthoDB" id="1150854at2"/>
<dbReference type="RefSeq" id="WP_016421037.1">
    <property type="nucleotide sequence ID" value="NZ_FNND01000007.1"/>
</dbReference>
<organism evidence="1 2">
    <name type="scientific">Capnocytophaga granulosa</name>
    <dbReference type="NCBI Taxonomy" id="45242"/>
    <lineage>
        <taxon>Bacteria</taxon>
        <taxon>Pseudomonadati</taxon>
        <taxon>Bacteroidota</taxon>
        <taxon>Flavobacteriia</taxon>
        <taxon>Flavobacteriales</taxon>
        <taxon>Flavobacteriaceae</taxon>
        <taxon>Capnocytophaga</taxon>
    </lineage>
</organism>
<reference evidence="1 2" key="1">
    <citation type="submission" date="2016-10" db="EMBL/GenBank/DDBJ databases">
        <authorList>
            <person name="Varghese N."/>
            <person name="Submissions S."/>
        </authorList>
    </citation>
    <scope>NUCLEOTIDE SEQUENCE [LARGE SCALE GENOMIC DNA]</scope>
    <source>
        <strain evidence="1 2">DSM 11449</strain>
    </source>
</reference>
<dbReference type="Pfam" id="PF14135">
    <property type="entry name" value="DUF4302"/>
    <property type="match status" value="1"/>
</dbReference>
<keyword evidence="2" id="KW-1185">Reference proteome</keyword>
<dbReference type="EMBL" id="FNND01000007">
    <property type="protein sequence ID" value="SDX04883.1"/>
    <property type="molecule type" value="Genomic_DNA"/>
</dbReference>
<proteinExistence type="predicted"/>